<keyword evidence="13" id="KW-0472">Membrane</keyword>
<dbReference type="PROSITE" id="PS50109">
    <property type="entry name" value="HIS_KIN"/>
    <property type="match status" value="1"/>
</dbReference>
<dbReference type="SMART" id="SM00387">
    <property type="entry name" value="HATPase_c"/>
    <property type="match status" value="1"/>
</dbReference>
<evidence type="ECO:0000256" key="2">
    <source>
        <dbReference type="ARBA" id="ARBA00004370"/>
    </source>
</evidence>
<dbReference type="InterPro" id="IPR013655">
    <property type="entry name" value="PAS_fold_3"/>
</dbReference>
<dbReference type="InterPro" id="IPR003661">
    <property type="entry name" value="HisK_dim/P_dom"/>
</dbReference>
<dbReference type="Gene3D" id="3.40.50.2300">
    <property type="match status" value="1"/>
</dbReference>
<evidence type="ECO:0000259" key="17">
    <source>
        <dbReference type="PROSITE" id="PS50110"/>
    </source>
</evidence>
<dbReference type="InterPro" id="IPR036097">
    <property type="entry name" value="HisK_dim/P_sf"/>
</dbReference>
<gene>
    <name evidence="20" type="ORF">ENR64_10460</name>
</gene>
<dbReference type="InterPro" id="IPR000700">
    <property type="entry name" value="PAS-assoc_C"/>
</dbReference>
<dbReference type="SMART" id="SM00091">
    <property type="entry name" value="PAS"/>
    <property type="match status" value="4"/>
</dbReference>
<dbReference type="GO" id="GO:0000155">
    <property type="term" value="F:phosphorelay sensor kinase activity"/>
    <property type="evidence" value="ECO:0007669"/>
    <property type="project" value="InterPro"/>
</dbReference>
<dbReference type="EMBL" id="DSRU01000155">
    <property type="protein sequence ID" value="HFM98157.1"/>
    <property type="molecule type" value="Genomic_DNA"/>
</dbReference>
<dbReference type="InterPro" id="IPR004358">
    <property type="entry name" value="Sig_transdc_His_kin-like_C"/>
</dbReference>
<evidence type="ECO:0000256" key="12">
    <source>
        <dbReference type="ARBA" id="ARBA00023012"/>
    </source>
</evidence>
<dbReference type="FunFam" id="3.30.450.20:FF:000099">
    <property type="entry name" value="Sensory box sensor histidine kinase"/>
    <property type="match status" value="2"/>
</dbReference>
<name>A0A7C3PNG1_9CYAN</name>
<proteinExistence type="inferred from homology"/>
<dbReference type="InterPro" id="IPR003018">
    <property type="entry name" value="GAF"/>
</dbReference>
<dbReference type="PANTHER" id="PTHR43547:SF2">
    <property type="entry name" value="HYBRID SIGNAL TRANSDUCTION HISTIDINE KINASE C"/>
    <property type="match status" value="1"/>
</dbReference>
<dbReference type="SMART" id="SM00448">
    <property type="entry name" value="REC"/>
    <property type="match status" value="1"/>
</dbReference>
<evidence type="ECO:0000313" key="20">
    <source>
        <dbReference type="EMBL" id="HFM98157.1"/>
    </source>
</evidence>
<organism evidence="20">
    <name type="scientific">Oscillatoriales cyanobacterium SpSt-418</name>
    <dbReference type="NCBI Taxonomy" id="2282169"/>
    <lineage>
        <taxon>Bacteria</taxon>
        <taxon>Bacillati</taxon>
        <taxon>Cyanobacteriota</taxon>
        <taxon>Cyanophyceae</taxon>
        <taxon>Oscillatoriophycideae</taxon>
        <taxon>Oscillatoriales</taxon>
    </lineage>
</organism>
<dbReference type="PANTHER" id="PTHR43547">
    <property type="entry name" value="TWO-COMPONENT HISTIDINE KINASE"/>
    <property type="match status" value="1"/>
</dbReference>
<evidence type="ECO:0000256" key="13">
    <source>
        <dbReference type="ARBA" id="ARBA00023136"/>
    </source>
</evidence>
<dbReference type="Pfam" id="PF00072">
    <property type="entry name" value="Response_reg"/>
    <property type="match status" value="1"/>
</dbReference>
<dbReference type="InterPro" id="IPR029016">
    <property type="entry name" value="GAF-like_dom_sf"/>
</dbReference>
<evidence type="ECO:0000259" key="16">
    <source>
        <dbReference type="PROSITE" id="PS50109"/>
    </source>
</evidence>
<feature type="domain" description="PAS" evidence="18">
    <location>
        <begin position="533"/>
        <end position="602"/>
    </location>
</feature>
<evidence type="ECO:0000256" key="10">
    <source>
        <dbReference type="ARBA" id="ARBA00022840"/>
    </source>
</evidence>
<keyword evidence="6" id="KW-0808">Transferase</keyword>
<dbReference type="GO" id="GO:0005524">
    <property type="term" value="F:ATP binding"/>
    <property type="evidence" value="ECO:0007669"/>
    <property type="project" value="UniProtKB-KW"/>
</dbReference>
<evidence type="ECO:0000256" key="7">
    <source>
        <dbReference type="ARBA" id="ARBA00022692"/>
    </source>
</evidence>
<feature type="modified residue" description="4-aspartylphosphate" evidence="15">
    <location>
        <position position="1347"/>
    </location>
</feature>
<evidence type="ECO:0000256" key="8">
    <source>
        <dbReference type="ARBA" id="ARBA00022741"/>
    </source>
</evidence>
<accession>A0A7C3PNG1</accession>
<evidence type="ECO:0000259" key="19">
    <source>
        <dbReference type="PROSITE" id="PS50113"/>
    </source>
</evidence>
<keyword evidence="9" id="KW-0418">Kinase</keyword>
<evidence type="ECO:0000256" key="6">
    <source>
        <dbReference type="ARBA" id="ARBA00022679"/>
    </source>
</evidence>
<dbReference type="PRINTS" id="PR00344">
    <property type="entry name" value="BCTRLSENSOR"/>
</dbReference>
<comment type="caution">
    <text evidence="20">The sequence shown here is derived from an EMBL/GenBank/DDBJ whole genome shotgun (WGS) entry which is preliminary data.</text>
</comment>
<comment type="subcellular location">
    <subcellularLocation>
        <location evidence="2">Membrane</location>
    </subcellularLocation>
</comment>
<evidence type="ECO:0000259" key="18">
    <source>
        <dbReference type="PROSITE" id="PS50112"/>
    </source>
</evidence>
<keyword evidence="12" id="KW-0902">Two-component regulatory system</keyword>
<dbReference type="Gene3D" id="3.30.565.10">
    <property type="entry name" value="Histidine kinase-like ATPase, C-terminal domain"/>
    <property type="match status" value="1"/>
</dbReference>
<dbReference type="SUPFAM" id="SSF55781">
    <property type="entry name" value="GAF domain-like"/>
    <property type="match status" value="2"/>
</dbReference>
<dbReference type="CDD" id="cd00130">
    <property type="entry name" value="PAS"/>
    <property type="match status" value="3"/>
</dbReference>
<evidence type="ECO:0000256" key="14">
    <source>
        <dbReference type="ARBA" id="ARBA00074306"/>
    </source>
</evidence>
<feature type="domain" description="PAC" evidence="19">
    <location>
        <begin position="605"/>
        <end position="657"/>
    </location>
</feature>
<dbReference type="Pfam" id="PF02518">
    <property type="entry name" value="HATPase_c"/>
    <property type="match status" value="1"/>
</dbReference>
<dbReference type="Gene3D" id="3.30.450.20">
    <property type="entry name" value="PAS domain"/>
    <property type="match status" value="3"/>
</dbReference>
<evidence type="ECO:0000256" key="9">
    <source>
        <dbReference type="ARBA" id="ARBA00022777"/>
    </source>
</evidence>
<reference evidence="20" key="1">
    <citation type="journal article" date="2020" name="mSystems">
        <title>Genome- and Community-Level Interaction Insights into Carbon Utilization and Element Cycling Functions of Hydrothermarchaeota in Hydrothermal Sediment.</title>
        <authorList>
            <person name="Zhou Z."/>
            <person name="Liu Y."/>
            <person name="Xu W."/>
            <person name="Pan J."/>
            <person name="Luo Z.H."/>
            <person name="Li M."/>
        </authorList>
    </citation>
    <scope>NUCLEOTIDE SEQUENCE [LARGE SCALE GENOMIC DNA]</scope>
    <source>
        <strain evidence="20">SpSt-418</strain>
    </source>
</reference>
<feature type="domain" description="PAC" evidence="19">
    <location>
        <begin position="195"/>
        <end position="247"/>
    </location>
</feature>
<evidence type="ECO:0000256" key="5">
    <source>
        <dbReference type="ARBA" id="ARBA00022553"/>
    </source>
</evidence>
<dbReference type="InterPro" id="IPR001610">
    <property type="entry name" value="PAC"/>
</dbReference>
<dbReference type="EC" id="2.7.13.3" evidence="4"/>
<dbReference type="SMART" id="SM00388">
    <property type="entry name" value="HisKA"/>
    <property type="match status" value="1"/>
</dbReference>
<keyword evidence="7" id="KW-0812">Transmembrane</keyword>
<keyword evidence="10" id="KW-0067">ATP-binding</keyword>
<dbReference type="SMART" id="SM00086">
    <property type="entry name" value="PAC"/>
    <property type="match status" value="3"/>
</dbReference>
<feature type="domain" description="PAC" evidence="19">
    <location>
        <begin position="465"/>
        <end position="518"/>
    </location>
</feature>
<feature type="domain" description="PAS" evidence="18">
    <location>
        <begin position="122"/>
        <end position="192"/>
    </location>
</feature>
<comment type="similarity">
    <text evidence="3">In the N-terminal section; belongs to the phytochrome family.</text>
</comment>
<dbReference type="GO" id="GO:0016020">
    <property type="term" value="C:membrane"/>
    <property type="evidence" value="ECO:0007669"/>
    <property type="project" value="UniProtKB-SubCell"/>
</dbReference>
<evidence type="ECO:0000256" key="3">
    <source>
        <dbReference type="ARBA" id="ARBA00006402"/>
    </source>
</evidence>
<dbReference type="InterPro" id="IPR001789">
    <property type="entry name" value="Sig_transdc_resp-reg_receiver"/>
</dbReference>
<dbReference type="Pfam" id="PF08447">
    <property type="entry name" value="PAS_3"/>
    <property type="match status" value="3"/>
</dbReference>
<feature type="domain" description="PAS" evidence="18">
    <location>
        <begin position="386"/>
        <end position="449"/>
    </location>
</feature>
<dbReference type="FunFam" id="3.30.565.10:FF:000010">
    <property type="entry name" value="Sensor histidine kinase RcsC"/>
    <property type="match status" value="1"/>
</dbReference>
<evidence type="ECO:0000256" key="11">
    <source>
        <dbReference type="ARBA" id="ARBA00022989"/>
    </source>
</evidence>
<feature type="domain" description="Histidine kinase" evidence="16">
    <location>
        <begin position="1028"/>
        <end position="1276"/>
    </location>
</feature>
<dbReference type="SUPFAM" id="SSF47384">
    <property type="entry name" value="Homodimeric domain of signal transducing histidine kinase"/>
    <property type="match status" value="1"/>
</dbReference>
<sequence>MKRDKTGRFTQAWNGETKQAVKLSLTNTAWQILERQSRDLGVSRSELVERYARHFQECSSTCQSIILNNGKSSQVTQPVVTHDIRPSAESLIDQVAVLQQWNQELQDQIVDLQSRVEALRSQEQHFRQMVDAIPHMVWTCQPDGSLEYFNQQSLDAFGITLDQIFTKGWHPLVHPDDLQRTVAAWEEAVSTGSHYQLEYRLKMADGSYRWYLSQALPDRDESGQITRWFGTCTEIESSKQLEQSLQQQAEVQTNERQWLEAVLNLLPTPLILVDPERYCVTFSNQAANAIAGVDLAKDVGATYNADYHCTDLAGEMIPPDQTPAARAARGEKIVGIEINWHTPVGDFPLLVYADVLPAMHNRAATSVIIFQDIYQRKQIEEQLKESQRLIQQVADATPGILYIYDLVEQQNVYVNCQIGEILGYTVDQVQAMGRLLFPTLMHPDDLATLPVHIERFDRAQDGEVVEFEYRMRHANGEWRWLWSRDLVFSRTCSGAPRQILGISHDITDRKHAELMNMRLYQAEQAARTQAEASEQRFRCLAESIPQIVWVAQPTGFTEYFNQRWFEYTGLTLGESQNANSCFRHPDDQEHFVRAWMKAVANKETFQAEQRIRRADGIYRWHLSRAYPLLDENGTIVKWFGSCTDIDDWKRMEQTQGFLAQASQTFVAASLDLQTILDTVTRLSSDLAGDVCVLSLVSEDQRSLEYASFYHADPEVCAFVGDLFACYPRRIDEGMRGQVMQTGQPLLMSVESQQAFSELIKPEYRLYLDRFPIRSTLLVPLKVQGQSIGVLSLIRHAPADPHTQDDLHLFQDLADRAAMAIANARLYQQAEQARQQAERTADRTLRLQAVTAALSESLTPEQVAQVIAQQTVSAVNAASVLVALVTPQKDELEIIHYFGNEMDVGEEWRRFPLSIATPLTDAVRTGQPMWEASLEERVACYPHLADAYAKMKHSAWVSLPLMIQGQPVGGMSITFEQLPHLEADDRAFMLSLAQQCAQAIARAQLYEAEQQARAQAEAANRIKDEFLAVLSHELRTPMNPILGWSRLLQRGNLDAAKTAIALETIQRNAKLQVQLIEDLLDVSRILQGKLSLNPLPINLATIINAAIDTTRLTAEAKEIQIQTEIEANVGLTLGDEARLQQVVWNLLTNAVKFTPEGGHIKVRLEQVESHVVEAGQSPRKVWGHPALQVPTCSDACNFRYAQITVSDTGKGISPEFLPFVFETFCQADSSITRTFGGLGLGLAIARHIVELHQGTIQVESAGEGHGATFTIRLPILLTSTASRQEVALATNMMSLQGIQVLAVDDEIDNLEIATFILEQAGASVVAVASPADALHRMTEIKPNILLLDIGMPQMDGYTLLRQIRIIEASQGDRPAPAIALTAYAGEYDRRQALDAGFQRHIAKPVEPEELVNAIVRVVESLQSENTPPDLKYVPRGEGCQG</sequence>
<dbReference type="FunFam" id="1.10.287.130:FF:000004">
    <property type="entry name" value="Ethylene receptor 1"/>
    <property type="match status" value="1"/>
</dbReference>
<dbReference type="SUPFAM" id="SSF55874">
    <property type="entry name" value="ATPase domain of HSP90 chaperone/DNA topoisomerase II/histidine kinase"/>
    <property type="match status" value="1"/>
</dbReference>
<dbReference type="NCBIfam" id="TIGR00229">
    <property type="entry name" value="sensory_box"/>
    <property type="match status" value="3"/>
</dbReference>
<dbReference type="Pfam" id="PF01590">
    <property type="entry name" value="GAF"/>
    <property type="match status" value="1"/>
</dbReference>
<dbReference type="SUPFAM" id="SSF55785">
    <property type="entry name" value="PYP-like sensor domain (PAS domain)"/>
    <property type="match status" value="4"/>
</dbReference>
<feature type="domain" description="Response regulatory" evidence="17">
    <location>
        <begin position="1298"/>
        <end position="1417"/>
    </location>
</feature>
<dbReference type="InterPro" id="IPR036890">
    <property type="entry name" value="HATPase_C_sf"/>
</dbReference>
<dbReference type="PROSITE" id="PS50110">
    <property type="entry name" value="RESPONSE_REGULATORY"/>
    <property type="match status" value="1"/>
</dbReference>
<dbReference type="SUPFAM" id="SSF52172">
    <property type="entry name" value="CheY-like"/>
    <property type="match status" value="1"/>
</dbReference>
<keyword evidence="8" id="KW-0547">Nucleotide-binding</keyword>
<dbReference type="Gene3D" id="3.30.450.40">
    <property type="match status" value="2"/>
</dbReference>
<dbReference type="InterPro" id="IPR003594">
    <property type="entry name" value="HATPase_dom"/>
</dbReference>
<dbReference type="InterPro" id="IPR035965">
    <property type="entry name" value="PAS-like_dom_sf"/>
</dbReference>
<dbReference type="Gene3D" id="1.10.287.130">
    <property type="match status" value="1"/>
</dbReference>
<dbReference type="CDD" id="cd00082">
    <property type="entry name" value="HisKA"/>
    <property type="match status" value="1"/>
</dbReference>
<dbReference type="InterPro" id="IPR011006">
    <property type="entry name" value="CheY-like_superfamily"/>
</dbReference>
<dbReference type="Pfam" id="PF13185">
    <property type="entry name" value="GAF_2"/>
    <property type="match status" value="1"/>
</dbReference>
<dbReference type="CDD" id="cd17580">
    <property type="entry name" value="REC_2_DhkD-like"/>
    <property type="match status" value="1"/>
</dbReference>
<evidence type="ECO:0000256" key="1">
    <source>
        <dbReference type="ARBA" id="ARBA00000085"/>
    </source>
</evidence>
<keyword evidence="11" id="KW-1133">Transmembrane helix</keyword>
<comment type="catalytic activity">
    <reaction evidence="1">
        <text>ATP + protein L-histidine = ADP + protein N-phospho-L-histidine.</text>
        <dbReference type="EC" id="2.7.13.3"/>
    </reaction>
</comment>
<dbReference type="PROSITE" id="PS50113">
    <property type="entry name" value="PAC"/>
    <property type="match status" value="3"/>
</dbReference>
<dbReference type="CDD" id="cd16922">
    <property type="entry name" value="HATPase_EvgS-ArcB-TorS-like"/>
    <property type="match status" value="1"/>
</dbReference>
<dbReference type="InterPro" id="IPR005467">
    <property type="entry name" value="His_kinase_dom"/>
</dbReference>
<dbReference type="PROSITE" id="PS50112">
    <property type="entry name" value="PAS"/>
    <property type="match status" value="3"/>
</dbReference>
<evidence type="ECO:0000256" key="4">
    <source>
        <dbReference type="ARBA" id="ARBA00012438"/>
    </source>
</evidence>
<dbReference type="InterPro" id="IPR000014">
    <property type="entry name" value="PAS"/>
</dbReference>
<keyword evidence="5 15" id="KW-0597">Phosphoprotein</keyword>
<evidence type="ECO:0000256" key="15">
    <source>
        <dbReference type="PROSITE-ProRule" id="PRU00169"/>
    </source>
</evidence>
<protein>
    <recommendedName>
        <fullName evidence="14">Circadian input-output histidine kinase CikA</fullName>
        <ecNumber evidence="4">2.7.13.3</ecNumber>
    </recommendedName>
</protein>
<dbReference type="Pfam" id="PF00512">
    <property type="entry name" value="HisKA"/>
    <property type="match status" value="1"/>
</dbReference>
<dbReference type="SMART" id="SM00065">
    <property type="entry name" value="GAF"/>
    <property type="match status" value="2"/>
</dbReference>